<keyword evidence="1" id="KW-0675">Receptor</keyword>
<dbReference type="AlphaFoldDB" id="G9L1E2"/>
<feature type="non-terminal residue" evidence="1">
    <location>
        <position position="1"/>
    </location>
</feature>
<organism evidence="1">
    <name type="scientific">Mustela putorius furo</name>
    <name type="common">European domestic ferret</name>
    <name type="synonym">Mustela furo</name>
    <dbReference type="NCBI Taxonomy" id="9669"/>
    <lineage>
        <taxon>Eukaryota</taxon>
        <taxon>Metazoa</taxon>
        <taxon>Chordata</taxon>
        <taxon>Craniata</taxon>
        <taxon>Vertebrata</taxon>
        <taxon>Euteleostomi</taxon>
        <taxon>Mammalia</taxon>
        <taxon>Eutheria</taxon>
        <taxon>Laurasiatheria</taxon>
        <taxon>Carnivora</taxon>
        <taxon>Caniformia</taxon>
        <taxon>Musteloidea</taxon>
        <taxon>Mustelidae</taxon>
        <taxon>Mustelinae</taxon>
        <taxon>Mustela</taxon>
    </lineage>
</organism>
<proteinExistence type="evidence at transcript level"/>
<sequence length="97" mass="10319">RPEACIWLHSSGSSPGASWASWRAWRWAPAASSCSFPPTLRPCLTPALYSTAPCSWPSTPGTWLGGRACGWNGGAASTRCRRKGCAPRSPAPCWTPT</sequence>
<feature type="non-terminal residue" evidence="1">
    <location>
        <position position="97"/>
    </location>
</feature>
<protein>
    <submittedName>
        <fullName evidence="1">Peroxisomal proliferator-activated receptor A interacting complex 285 kDa protein</fullName>
    </submittedName>
</protein>
<name>G9L1E2_MUSPF</name>
<evidence type="ECO:0000313" key="1">
    <source>
        <dbReference type="EMBL" id="AES10971.1"/>
    </source>
</evidence>
<reference evidence="1" key="1">
    <citation type="journal article" date="2013" name="J. Virol.">
        <title>Sequencing, annotation, and characterization of the influenza ferret infectome.</title>
        <authorList>
            <person name="Leon A.J."/>
            <person name="Banner D."/>
            <person name="Xu L."/>
            <person name="Ran L."/>
            <person name="Peng Z."/>
            <person name="Yi K."/>
            <person name="Chen C."/>
            <person name="Xu F."/>
            <person name="Huang J."/>
            <person name="Zhao Z."/>
            <person name="Lin Z."/>
            <person name="Huang S.H."/>
            <person name="Fang Y."/>
            <person name="Kelvin A.A."/>
            <person name="Ross T.M."/>
            <person name="Farooqui A."/>
            <person name="Kelvin D.J."/>
        </authorList>
    </citation>
    <scope>NUCLEOTIDE SEQUENCE</scope>
    <source>
        <tissue evidence="1">Lungs</tissue>
    </source>
</reference>
<dbReference type="EMBL" id="JP022373">
    <property type="protein sequence ID" value="AES10971.1"/>
    <property type="molecule type" value="mRNA"/>
</dbReference>
<accession>G9L1E2</accession>